<proteinExistence type="predicted"/>
<name>A0ABZ1GRW1_9ACTN</name>
<evidence type="ECO:0000256" key="1">
    <source>
        <dbReference type="SAM" id="MobiDB-lite"/>
    </source>
</evidence>
<dbReference type="Proteomes" id="UP001335325">
    <property type="component" value="Chromosome"/>
</dbReference>
<evidence type="ECO:0000313" key="3">
    <source>
        <dbReference type="EMBL" id="WSD08924.1"/>
    </source>
</evidence>
<keyword evidence="4" id="KW-1185">Reference proteome</keyword>
<evidence type="ECO:0000313" key="4">
    <source>
        <dbReference type="Proteomes" id="UP001335325"/>
    </source>
</evidence>
<keyword evidence="2" id="KW-0472">Membrane</keyword>
<feature type="region of interest" description="Disordered" evidence="1">
    <location>
        <begin position="286"/>
        <end position="313"/>
    </location>
</feature>
<keyword evidence="2" id="KW-1133">Transmembrane helix</keyword>
<dbReference type="EMBL" id="CP109134">
    <property type="protein sequence ID" value="WSD08924.1"/>
    <property type="molecule type" value="Genomic_DNA"/>
</dbReference>
<feature type="transmembrane region" description="Helical" evidence="2">
    <location>
        <begin position="225"/>
        <end position="245"/>
    </location>
</feature>
<organism evidence="3 4">
    <name type="scientific">Streptomyces hirsutus</name>
    <dbReference type="NCBI Taxonomy" id="35620"/>
    <lineage>
        <taxon>Bacteria</taxon>
        <taxon>Bacillati</taxon>
        <taxon>Actinomycetota</taxon>
        <taxon>Actinomycetes</taxon>
        <taxon>Kitasatosporales</taxon>
        <taxon>Streptomycetaceae</taxon>
        <taxon>Streptomyces</taxon>
    </lineage>
</organism>
<dbReference type="GeneID" id="91546186"/>
<reference evidence="3 4" key="1">
    <citation type="submission" date="2022-10" db="EMBL/GenBank/DDBJ databases">
        <title>The complete genomes of actinobacterial strains from the NBC collection.</title>
        <authorList>
            <person name="Joergensen T.S."/>
            <person name="Alvarez Arevalo M."/>
            <person name="Sterndorff E.B."/>
            <person name="Faurdal D."/>
            <person name="Vuksanovic O."/>
            <person name="Mourched A.-S."/>
            <person name="Charusanti P."/>
            <person name="Shaw S."/>
            <person name="Blin K."/>
            <person name="Weber T."/>
        </authorList>
    </citation>
    <scope>NUCLEOTIDE SEQUENCE [LARGE SCALE GENOMIC DNA]</scope>
    <source>
        <strain evidence="3 4">NBC 01753</strain>
    </source>
</reference>
<feature type="compositionally biased region" description="Basic and acidic residues" evidence="1">
    <location>
        <begin position="303"/>
        <end position="313"/>
    </location>
</feature>
<feature type="transmembrane region" description="Helical" evidence="2">
    <location>
        <begin position="21"/>
        <end position="41"/>
    </location>
</feature>
<evidence type="ECO:0000256" key="2">
    <source>
        <dbReference type="SAM" id="Phobius"/>
    </source>
</evidence>
<feature type="transmembrane region" description="Helical" evidence="2">
    <location>
        <begin position="202"/>
        <end position="219"/>
    </location>
</feature>
<accession>A0ABZ1GRW1</accession>
<sequence>MKASDVLKPPQDVLSVRFFTVGYLPACAALLYLLVLVWAGAPGPALRFGTAWDTAAALGAGEVLGILLAVLLVALLAAPLQLPLIRVLEGDWPRGLGTGAARRRQLRRKRRLEEARVIAGSTGPTDEETRRAGTAASALARSFPAPDHLVRPTGLGNVLAAVEDTAGRAYGLDPVVAWPRLYPLLDDKVRAVVDDRRNALDAAVRMTATGAVTAVVAAVLLGRSGWWLCLVLLPLAMAVTAYSGAVQAALAYGEAVHAAIDLHRFTLLTALHLPLPADRTEERAVNSALSDEWRQNVPFSPTYRHEPDGGQQP</sequence>
<protein>
    <submittedName>
        <fullName evidence="3">Uncharacterized protein</fullName>
    </submittedName>
</protein>
<feature type="transmembrane region" description="Helical" evidence="2">
    <location>
        <begin position="56"/>
        <end position="78"/>
    </location>
</feature>
<gene>
    <name evidence="3" type="ORF">OIE73_26445</name>
</gene>
<keyword evidence="2" id="KW-0812">Transmembrane</keyword>
<dbReference type="RefSeq" id="WP_326754746.1">
    <property type="nucleotide sequence ID" value="NZ_CP109134.1"/>
</dbReference>